<dbReference type="InterPro" id="IPR016156">
    <property type="entry name" value="FAD/NAD-linked_Rdtase_dimer_sf"/>
</dbReference>
<evidence type="ECO:0000259" key="7">
    <source>
        <dbReference type="PROSITE" id="PS50206"/>
    </source>
</evidence>
<dbReference type="PRINTS" id="PR00411">
    <property type="entry name" value="PNDRDTASEI"/>
</dbReference>
<keyword evidence="5" id="KW-0560">Oxidoreductase</keyword>
<keyword evidence="4" id="KW-0274">FAD</keyword>
<proteinExistence type="inferred from homology"/>
<dbReference type="Pfam" id="PF02852">
    <property type="entry name" value="Pyr_redox_dim"/>
    <property type="match status" value="1"/>
</dbReference>
<sequence length="561" mass="59790">MRIVVVGGVGGGMSCAARMRRHMEDAEVIVLEKDPDVSVATCGLPYFVGGEIEEESALTVQTPAKLKAWLNLDVRTNHEAIRIDVERRAVLVKNERGEEWLEYDALVLSPGGEAVRLPIPGIDRPEVRTLRSIEDARFLKAAVNGGAKRAVVIGAGFIGVEAAENLAEAGLEVALVEGAPHILMPFDQEIVHPLRVEMRRLGVTLHEGVSVAAIHEAEHGVIVELTDGTQIPADIVVSSAGVRANTELAESAGIECENGAFNVDHHGRTNIPGIWAIGDAVNSVHAVTGSVRPVQLAGPANRGGRLAADDIAASFGATGNARPMPQPLATAIVRVGKLMAATTGANRSMLDSAGIDYRALHVMANNHVGYFPGAVQMFLVLYVDLNGELLGAQGVGEDGIDRRIDVIATAMRGGLTVEDLMDLDLCYAPPFGAAKDAVNLLGMVGENVAQGFLDLWYPWQLEDMQENALILDVRTPAEAEQVHIEGALVIPHTELRERMEEVREAAQGRFVAVHCRSGMRSYLSHRMLKAAGIPSASLSAGMLGLEAYLGDSAPEVLVYGD</sequence>
<evidence type="ECO:0000256" key="2">
    <source>
        <dbReference type="ARBA" id="ARBA00009130"/>
    </source>
</evidence>
<evidence type="ECO:0000256" key="4">
    <source>
        <dbReference type="ARBA" id="ARBA00022827"/>
    </source>
</evidence>
<dbReference type="SUPFAM" id="SSF52821">
    <property type="entry name" value="Rhodanese/Cell cycle control phosphatase"/>
    <property type="match status" value="1"/>
</dbReference>
<dbReference type="SUPFAM" id="SSF51905">
    <property type="entry name" value="FAD/NAD(P)-binding domain"/>
    <property type="match status" value="1"/>
</dbReference>
<keyword evidence="9" id="KW-1185">Reference proteome</keyword>
<dbReference type="PRINTS" id="PR00368">
    <property type="entry name" value="FADPNR"/>
</dbReference>
<accession>A0A3P1SFK4</accession>
<gene>
    <name evidence="8" type="ORF">EII11_02530</name>
</gene>
<dbReference type="AlphaFoldDB" id="A0A3P1SFK4"/>
<evidence type="ECO:0000313" key="9">
    <source>
        <dbReference type="Proteomes" id="UP000280444"/>
    </source>
</evidence>
<organism evidence="8 9">
    <name type="scientific">Schaalia canis</name>
    <dbReference type="NCBI Taxonomy" id="100469"/>
    <lineage>
        <taxon>Bacteria</taxon>
        <taxon>Bacillati</taxon>
        <taxon>Actinomycetota</taxon>
        <taxon>Actinomycetes</taxon>
        <taxon>Actinomycetales</taxon>
        <taxon>Actinomycetaceae</taxon>
        <taxon>Schaalia</taxon>
    </lineage>
</organism>
<comment type="caution">
    <text evidence="8">The sequence shown here is derived from an EMBL/GenBank/DDBJ whole genome shotgun (WGS) entry which is preliminary data.</text>
</comment>
<dbReference type="OrthoDB" id="9802028at2"/>
<dbReference type="SMART" id="SM00450">
    <property type="entry name" value="RHOD"/>
    <property type="match status" value="1"/>
</dbReference>
<comment type="cofactor">
    <cofactor evidence="1">
        <name>FAD</name>
        <dbReference type="ChEBI" id="CHEBI:57692"/>
    </cofactor>
</comment>
<reference evidence="8 9" key="1">
    <citation type="submission" date="2018-11" db="EMBL/GenBank/DDBJ databases">
        <title>Genomes From Bacteria Associated with the Canine Oral Cavity: a Test Case for Automated Genome-Based Taxonomic Assignment.</title>
        <authorList>
            <person name="Coil D.A."/>
            <person name="Jospin G."/>
            <person name="Darling A.E."/>
            <person name="Wallis C."/>
            <person name="Davis I.J."/>
            <person name="Harris S."/>
            <person name="Eisen J.A."/>
            <person name="Holcombe L.J."/>
            <person name="O'Flynn C."/>
        </authorList>
    </citation>
    <scope>NUCLEOTIDE SEQUENCE [LARGE SCALE GENOMIC DNA]</scope>
    <source>
        <strain evidence="8 9">OH770</strain>
    </source>
</reference>
<dbReference type="PANTHER" id="PTHR43429:SF1">
    <property type="entry name" value="NAD(P)H SULFUR OXIDOREDUCTASE (COA-DEPENDENT)"/>
    <property type="match status" value="1"/>
</dbReference>
<dbReference type="InterPro" id="IPR036873">
    <property type="entry name" value="Rhodanese-like_dom_sf"/>
</dbReference>
<dbReference type="EMBL" id="RQZF01000002">
    <property type="protein sequence ID" value="RRC95769.1"/>
    <property type="molecule type" value="Genomic_DNA"/>
</dbReference>
<dbReference type="PANTHER" id="PTHR43429">
    <property type="entry name" value="PYRIDINE NUCLEOTIDE-DISULFIDE OXIDOREDUCTASE DOMAIN-CONTAINING"/>
    <property type="match status" value="1"/>
</dbReference>
<protein>
    <submittedName>
        <fullName evidence="8">Pyridine nucleotide-disulfide oxidoreductase</fullName>
    </submittedName>
</protein>
<dbReference type="SUPFAM" id="SSF55424">
    <property type="entry name" value="FAD/NAD-linked reductases, dimerisation (C-terminal) domain"/>
    <property type="match status" value="1"/>
</dbReference>
<dbReference type="InterPro" id="IPR001763">
    <property type="entry name" value="Rhodanese-like_dom"/>
</dbReference>
<name>A0A3P1SFK4_9ACTO</name>
<dbReference type="InterPro" id="IPR023753">
    <property type="entry name" value="FAD/NAD-binding_dom"/>
</dbReference>
<evidence type="ECO:0000313" key="8">
    <source>
        <dbReference type="EMBL" id="RRC95769.1"/>
    </source>
</evidence>
<dbReference type="CDD" id="cd00158">
    <property type="entry name" value="RHOD"/>
    <property type="match status" value="1"/>
</dbReference>
<keyword evidence="6" id="KW-0676">Redox-active center</keyword>
<feature type="domain" description="Rhodanese" evidence="7">
    <location>
        <begin position="464"/>
        <end position="554"/>
    </location>
</feature>
<dbReference type="Pfam" id="PF00581">
    <property type="entry name" value="Rhodanese"/>
    <property type="match status" value="1"/>
</dbReference>
<dbReference type="RefSeq" id="WP_124868337.1">
    <property type="nucleotide sequence ID" value="NZ_RQZF01000002.1"/>
</dbReference>
<dbReference type="PROSITE" id="PS50206">
    <property type="entry name" value="RHODANESE_3"/>
    <property type="match status" value="1"/>
</dbReference>
<comment type="similarity">
    <text evidence="2">Belongs to the class-III pyridine nucleotide-disulfide oxidoreductase family.</text>
</comment>
<dbReference type="Proteomes" id="UP000280444">
    <property type="component" value="Unassembled WGS sequence"/>
</dbReference>
<evidence type="ECO:0000256" key="1">
    <source>
        <dbReference type="ARBA" id="ARBA00001974"/>
    </source>
</evidence>
<dbReference type="PROSITE" id="PS51257">
    <property type="entry name" value="PROKAR_LIPOPROTEIN"/>
    <property type="match status" value="1"/>
</dbReference>
<evidence type="ECO:0000256" key="3">
    <source>
        <dbReference type="ARBA" id="ARBA00022630"/>
    </source>
</evidence>
<dbReference type="GO" id="GO:0016491">
    <property type="term" value="F:oxidoreductase activity"/>
    <property type="evidence" value="ECO:0007669"/>
    <property type="project" value="UniProtKB-KW"/>
</dbReference>
<keyword evidence="3" id="KW-0285">Flavoprotein</keyword>
<dbReference type="Gene3D" id="3.40.250.10">
    <property type="entry name" value="Rhodanese-like domain"/>
    <property type="match status" value="1"/>
</dbReference>
<dbReference type="Gene3D" id="3.50.50.60">
    <property type="entry name" value="FAD/NAD(P)-binding domain"/>
    <property type="match status" value="2"/>
</dbReference>
<evidence type="ECO:0000256" key="5">
    <source>
        <dbReference type="ARBA" id="ARBA00023002"/>
    </source>
</evidence>
<evidence type="ECO:0000256" key="6">
    <source>
        <dbReference type="ARBA" id="ARBA00023284"/>
    </source>
</evidence>
<dbReference type="Pfam" id="PF07992">
    <property type="entry name" value="Pyr_redox_2"/>
    <property type="match status" value="1"/>
</dbReference>
<dbReference type="InterPro" id="IPR050260">
    <property type="entry name" value="FAD-bd_OxRdtase"/>
</dbReference>
<dbReference type="InterPro" id="IPR036188">
    <property type="entry name" value="FAD/NAD-bd_sf"/>
</dbReference>
<dbReference type="InterPro" id="IPR004099">
    <property type="entry name" value="Pyr_nucl-diS_OxRdtase_dimer"/>
</dbReference>